<protein>
    <submittedName>
        <fullName evidence="1">Uncharacterized protein</fullName>
    </submittedName>
</protein>
<gene>
    <name evidence="1" type="ORF">D6B99_16415</name>
</gene>
<name>A0A386HUE2_9BACT</name>
<dbReference type="AlphaFoldDB" id="A0A386HUE2"/>
<evidence type="ECO:0000313" key="1">
    <source>
        <dbReference type="EMBL" id="AYD49060.1"/>
    </source>
</evidence>
<dbReference type="Proteomes" id="UP000266118">
    <property type="component" value="Chromosome"/>
</dbReference>
<proteinExistence type="predicted"/>
<reference evidence="1 2" key="1">
    <citation type="submission" date="2018-09" db="EMBL/GenBank/DDBJ databases">
        <title>Arachidicoccus sp. nov., a bacterium isolated from soil.</title>
        <authorList>
            <person name="Weon H.-Y."/>
            <person name="Kwon S.-W."/>
            <person name="Lee S.A."/>
        </authorList>
    </citation>
    <scope>NUCLEOTIDE SEQUENCE [LARGE SCALE GENOMIC DNA]</scope>
    <source>
        <strain evidence="1 2">KIS59-12</strain>
    </source>
</reference>
<dbReference type="RefSeq" id="WP_119990415.1">
    <property type="nucleotide sequence ID" value="NZ_CP032489.1"/>
</dbReference>
<dbReference type="EMBL" id="CP032489">
    <property type="protein sequence ID" value="AYD49060.1"/>
    <property type="molecule type" value="Genomic_DNA"/>
</dbReference>
<organism evidence="1 2">
    <name type="scientific">Arachidicoccus soli</name>
    <dbReference type="NCBI Taxonomy" id="2341117"/>
    <lineage>
        <taxon>Bacteria</taxon>
        <taxon>Pseudomonadati</taxon>
        <taxon>Bacteroidota</taxon>
        <taxon>Chitinophagia</taxon>
        <taxon>Chitinophagales</taxon>
        <taxon>Chitinophagaceae</taxon>
        <taxon>Arachidicoccus</taxon>
    </lineage>
</organism>
<evidence type="ECO:0000313" key="2">
    <source>
        <dbReference type="Proteomes" id="UP000266118"/>
    </source>
</evidence>
<sequence>MEPFDKEFGREKLLQSQYGQFDLIEYFFPSEQILISKPRVLMQQINKYFDLPEGTINPTVFRAWLRRYKIRYNSAKTKETLLEAEEETVSENNEWKNFRLSDSSDIQLKETIIKVIKDNK</sequence>
<keyword evidence="2" id="KW-1185">Reference proteome</keyword>
<accession>A0A386HUE2</accession>
<dbReference type="KEGG" id="ark:D6B99_16415"/>